<protein>
    <submittedName>
        <fullName evidence="1">Uncharacterized protein</fullName>
    </submittedName>
</protein>
<accession>A0AA39MSF6</accession>
<dbReference type="RefSeq" id="XP_060325279.1">
    <property type="nucleotide sequence ID" value="XM_060468019.1"/>
</dbReference>
<comment type="caution">
    <text evidence="1">The sequence shown here is derived from an EMBL/GenBank/DDBJ whole genome shotgun (WGS) entry which is preliminary data.</text>
</comment>
<feature type="non-terminal residue" evidence="1">
    <location>
        <position position="1"/>
    </location>
</feature>
<gene>
    <name evidence="1" type="ORF">EV420DRAFT_1277276</name>
</gene>
<dbReference type="Proteomes" id="UP001175211">
    <property type="component" value="Unassembled WGS sequence"/>
</dbReference>
<keyword evidence="2" id="KW-1185">Reference proteome</keyword>
<dbReference type="AlphaFoldDB" id="A0AA39MSF6"/>
<evidence type="ECO:0000313" key="1">
    <source>
        <dbReference type="EMBL" id="KAK0444932.1"/>
    </source>
</evidence>
<sequence>CYMHKDLNMVKGGDKAISEFWKSKGLMLLTLLANKDNAAVLASTSVGGEHTAAEIHMEKVSGHGDVKTMMLGGLLFHHKDDKKGQQDTFLWFFRQKLGCDMAYSGMSSTHYQSNCDGAKFIILHQLLLIEFLDTICYKKNKAGLTNLEKNFLAAIQDEPTIVELLLLTMYNIVFSHLYMWYVHGPGVC</sequence>
<proteinExistence type="predicted"/>
<reference evidence="1" key="1">
    <citation type="submission" date="2023-06" db="EMBL/GenBank/DDBJ databases">
        <authorList>
            <consortium name="Lawrence Berkeley National Laboratory"/>
            <person name="Ahrendt S."/>
            <person name="Sahu N."/>
            <person name="Indic B."/>
            <person name="Wong-Bajracharya J."/>
            <person name="Merenyi Z."/>
            <person name="Ke H.-M."/>
            <person name="Monk M."/>
            <person name="Kocsube S."/>
            <person name="Drula E."/>
            <person name="Lipzen A."/>
            <person name="Balint B."/>
            <person name="Henrissat B."/>
            <person name="Andreopoulos B."/>
            <person name="Martin F.M."/>
            <person name="Harder C.B."/>
            <person name="Rigling D."/>
            <person name="Ford K.L."/>
            <person name="Foster G.D."/>
            <person name="Pangilinan J."/>
            <person name="Papanicolaou A."/>
            <person name="Barry K."/>
            <person name="LaButti K."/>
            <person name="Viragh M."/>
            <person name="Koriabine M."/>
            <person name="Yan M."/>
            <person name="Riley R."/>
            <person name="Champramary S."/>
            <person name="Plett K.L."/>
            <person name="Tsai I.J."/>
            <person name="Slot J."/>
            <person name="Sipos G."/>
            <person name="Plett J."/>
            <person name="Nagy L.G."/>
            <person name="Grigoriev I.V."/>
        </authorList>
    </citation>
    <scope>NUCLEOTIDE SEQUENCE</scope>
    <source>
        <strain evidence="1">CCBAS 213</strain>
    </source>
</reference>
<name>A0AA39MSF6_ARMTA</name>
<dbReference type="GeneID" id="85351567"/>
<dbReference type="EMBL" id="JAUEPS010000052">
    <property type="protein sequence ID" value="KAK0444932.1"/>
    <property type="molecule type" value="Genomic_DNA"/>
</dbReference>
<organism evidence="1 2">
    <name type="scientific">Armillaria tabescens</name>
    <name type="common">Ringless honey mushroom</name>
    <name type="synonym">Agaricus tabescens</name>
    <dbReference type="NCBI Taxonomy" id="1929756"/>
    <lineage>
        <taxon>Eukaryota</taxon>
        <taxon>Fungi</taxon>
        <taxon>Dikarya</taxon>
        <taxon>Basidiomycota</taxon>
        <taxon>Agaricomycotina</taxon>
        <taxon>Agaricomycetes</taxon>
        <taxon>Agaricomycetidae</taxon>
        <taxon>Agaricales</taxon>
        <taxon>Marasmiineae</taxon>
        <taxon>Physalacriaceae</taxon>
        <taxon>Desarmillaria</taxon>
    </lineage>
</organism>
<evidence type="ECO:0000313" key="2">
    <source>
        <dbReference type="Proteomes" id="UP001175211"/>
    </source>
</evidence>